<keyword evidence="4" id="KW-0288">FMN</keyword>
<evidence type="ECO:0000256" key="4">
    <source>
        <dbReference type="ARBA" id="ARBA00022643"/>
    </source>
</evidence>
<comment type="caution">
    <text evidence="7">The sequence shown here is derived from an EMBL/GenBank/DDBJ whole genome shotgun (WGS) entry which is preliminary data.</text>
</comment>
<dbReference type="PANTHER" id="PTHR43673:SF2">
    <property type="entry name" value="NITROREDUCTASE"/>
    <property type="match status" value="1"/>
</dbReference>
<dbReference type="Pfam" id="PF00881">
    <property type="entry name" value="Nitroreductase"/>
    <property type="match status" value="1"/>
</dbReference>
<protein>
    <recommendedName>
        <fullName evidence="6">Nitroreductase domain-containing protein</fullName>
    </recommendedName>
</protein>
<evidence type="ECO:0000313" key="8">
    <source>
        <dbReference type="Proteomes" id="UP000634435"/>
    </source>
</evidence>
<proteinExistence type="inferred from homology"/>
<dbReference type="PANTHER" id="PTHR43673">
    <property type="entry name" value="NAD(P)H NITROREDUCTASE YDGI-RELATED"/>
    <property type="match status" value="1"/>
</dbReference>
<evidence type="ECO:0000256" key="2">
    <source>
        <dbReference type="ARBA" id="ARBA00007118"/>
    </source>
</evidence>
<dbReference type="Proteomes" id="UP000634435">
    <property type="component" value="Unassembled WGS sequence"/>
</dbReference>
<feature type="domain" description="Nitroreductase" evidence="6">
    <location>
        <begin position="1"/>
        <end position="167"/>
    </location>
</feature>
<evidence type="ECO:0000256" key="1">
    <source>
        <dbReference type="ARBA" id="ARBA00001917"/>
    </source>
</evidence>
<evidence type="ECO:0000256" key="5">
    <source>
        <dbReference type="ARBA" id="ARBA00023002"/>
    </source>
</evidence>
<sequence length="186" mass="21006">MEDAQFTPSNCNTQPWDVHIVSGNIKDELSRKILEANRNGQHTADFSFDTKDYYARYSERQIEQAIAYQQAMGIDRNDREGRMRVVNLNYEFFHAPHVAFLFMPSFGDNVRVAADIGMYGQSFLLALAARGLGGVPQTSLGFFANQVRESLDISEDMKLLFGISFGYPDEDFPGALMRVGRDSVNK</sequence>
<dbReference type="InterPro" id="IPR000415">
    <property type="entry name" value="Nitroreductase-like"/>
</dbReference>
<keyword evidence="3" id="KW-0285">Flavoprotein</keyword>
<gene>
    <name evidence="7" type="ORF">GCM10007111_30840</name>
</gene>
<accession>A0ABQ2DT67</accession>
<dbReference type="InterPro" id="IPR029479">
    <property type="entry name" value="Nitroreductase"/>
</dbReference>
<dbReference type="SUPFAM" id="SSF55469">
    <property type="entry name" value="FMN-dependent nitroreductase-like"/>
    <property type="match status" value="1"/>
</dbReference>
<evidence type="ECO:0000259" key="6">
    <source>
        <dbReference type="Pfam" id="PF00881"/>
    </source>
</evidence>
<evidence type="ECO:0000313" key="7">
    <source>
        <dbReference type="EMBL" id="GGJ66628.1"/>
    </source>
</evidence>
<comment type="similarity">
    <text evidence="2">Belongs to the nitroreductase family.</text>
</comment>
<reference evidence="8" key="1">
    <citation type="journal article" date="2019" name="Int. J. Syst. Evol. Microbiol.">
        <title>The Global Catalogue of Microorganisms (GCM) 10K type strain sequencing project: providing services to taxonomists for standard genome sequencing and annotation.</title>
        <authorList>
            <consortium name="The Broad Institute Genomics Platform"/>
            <consortium name="The Broad Institute Genome Sequencing Center for Infectious Disease"/>
            <person name="Wu L."/>
            <person name="Ma J."/>
        </authorList>
    </citation>
    <scope>NUCLEOTIDE SEQUENCE [LARGE SCALE GENOMIC DNA]</scope>
    <source>
        <strain evidence="8">JCM 30071</strain>
    </source>
</reference>
<comment type="cofactor">
    <cofactor evidence="1">
        <name>FMN</name>
        <dbReference type="ChEBI" id="CHEBI:58210"/>
    </cofactor>
</comment>
<dbReference type="Gene3D" id="3.40.109.10">
    <property type="entry name" value="NADH Oxidase"/>
    <property type="match status" value="1"/>
</dbReference>
<organism evidence="7 8">
    <name type="scientific">Virgibacillus kapii</name>
    <dbReference type="NCBI Taxonomy" id="1638645"/>
    <lineage>
        <taxon>Bacteria</taxon>
        <taxon>Bacillati</taxon>
        <taxon>Bacillota</taxon>
        <taxon>Bacilli</taxon>
        <taxon>Bacillales</taxon>
        <taxon>Bacillaceae</taxon>
        <taxon>Virgibacillus</taxon>
    </lineage>
</organism>
<evidence type="ECO:0000256" key="3">
    <source>
        <dbReference type="ARBA" id="ARBA00022630"/>
    </source>
</evidence>
<dbReference type="EMBL" id="BMPN01000005">
    <property type="protein sequence ID" value="GGJ66628.1"/>
    <property type="molecule type" value="Genomic_DNA"/>
</dbReference>
<keyword evidence="5" id="KW-0560">Oxidoreductase</keyword>
<keyword evidence="8" id="KW-1185">Reference proteome</keyword>
<name>A0ABQ2DT67_9BACI</name>